<feature type="region of interest" description="Disordered" evidence="1">
    <location>
        <begin position="371"/>
        <end position="397"/>
    </location>
</feature>
<feature type="region of interest" description="Disordered" evidence="1">
    <location>
        <begin position="225"/>
        <end position="357"/>
    </location>
</feature>
<name>A0AAD4LDH5_9AGAM</name>
<dbReference type="EMBL" id="JAKELL010000035">
    <property type="protein sequence ID" value="KAH8989741.1"/>
    <property type="molecule type" value="Genomic_DNA"/>
</dbReference>
<evidence type="ECO:0000256" key="2">
    <source>
        <dbReference type="SAM" id="Phobius"/>
    </source>
</evidence>
<proteinExistence type="predicted"/>
<gene>
    <name evidence="3" type="ORF">EDB92DRAFT_1867470</name>
</gene>
<feature type="compositionally biased region" description="Basic and acidic residues" evidence="1">
    <location>
        <begin position="267"/>
        <end position="282"/>
    </location>
</feature>
<feature type="transmembrane region" description="Helical" evidence="2">
    <location>
        <begin position="193"/>
        <end position="214"/>
    </location>
</feature>
<organism evidence="3 4">
    <name type="scientific">Lactarius akahatsu</name>
    <dbReference type="NCBI Taxonomy" id="416441"/>
    <lineage>
        <taxon>Eukaryota</taxon>
        <taxon>Fungi</taxon>
        <taxon>Dikarya</taxon>
        <taxon>Basidiomycota</taxon>
        <taxon>Agaricomycotina</taxon>
        <taxon>Agaricomycetes</taxon>
        <taxon>Russulales</taxon>
        <taxon>Russulaceae</taxon>
        <taxon>Lactarius</taxon>
    </lineage>
</organism>
<reference evidence="3" key="1">
    <citation type="submission" date="2022-01" db="EMBL/GenBank/DDBJ databases">
        <title>Comparative genomics reveals a dynamic genome evolution in the ectomycorrhizal milk-cap (Lactarius) mushrooms.</title>
        <authorList>
            <consortium name="DOE Joint Genome Institute"/>
            <person name="Lebreton A."/>
            <person name="Tang N."/>
            <person name="Kuo A."/>
            <person name="LaButti K."/>
            <person name="Drula E."/>
            <person name="Barry K."/>
            <person name="Clum A."/>
            <person name="Lipzen A."/>
            <person name="Mousain D."/>
            <person name="Ng V."/>
            <person name="Wang R."/>
            <person name="Wang X."/>
            <person name="Dai Y."/>
            <person name="Henrissat B."/>
            <person name="Grigoriev I.V."/>
            <person name="Guerin-Laguette A."/>
            <person name="Yu F."/>
            <person name="Martin F.M."/>
        </authorList>
    </citation>
    <scope>NUCLEOTIDE SEQUENCE</scope>
    <source>
        <strain evidence="3">QP</strain>
    </source>
</reference>
<feature type="compositionally biased region" description="Polar residues" evidence="1">
    <location>
        <begin position="296"/>
        <end position="305"/>
    </location>
</feature>
<keyword evidence="2" id="KW-0812">Transmembrane</keyword>
<feature type="compositionally biased region" description="Basic and acidic residues" evidence="1">
    <location>
        <begin position="371"/>
        <end position="389"/>
    </location>
</feature>
<dbReference type="Proteomes" id="UP001201163">
    <property type="component" value="Unassembled WGS sequence"/>
</dbReference>
<keyword evidence="4" id="KW-1185">Reference proteome</keyword>
<sequence>MSTPPPPPSRPPSPSDPGGVFDDYPVDRKSCQLLGPTALIVQALMGVLVISSLLLKRHREKPKRPWRIWLFDVCSCTGVNVFVSDVGSTRTSGNACVYYFLNILLDTTLGVYAIYITLFFLTWYFSDKLKLKGLQSGQYGSPPSVNYWVRQLAIYVVSLTSMKLFVIAVVAFWDVLSDIAAWLLSWLGNGDTAQVIFTMGLFPIFMNIIQFWVIDSIIKVGGIGGLGTPPDEPDEEADHEPLFHGIDDPDDDEDEDDSGGAAIPAAAKRDVEAQTRLRHSADSSHTYPPSLPDSPTAPSATIRYTSRSPPPISRSLPLAQRHHSPPVPFLPRSAALSLHSPPSKANGGEGARMKEDWQVWDGEEDWADRIGEEEWTGRRAEAKRGEVDGTWRAGEGL</sequence>
<comment type="caution">
    <text evidence="3">The sequence shown here is derived from an EMBL/GenBank/DDBJ whole genome shotgun (WGS) entry which is preliminary data.</text>
</comment>
<keyword evidence="2" id="KW-0472">Membrane</keyword>
<feature type="transmembrane region" description="Helical" evidence="2">
    <location>
        <begin position="66"/>
        <end position="83"/>
    </location>
</feature>
<dbReference type="Pfam" id="PF12400">
    <property type="entry name" value="STIMATE"/>
    <property type="match status" value="1"/>
</dbReference>
<dbReference type="AlphaFoldDB" id="A0AAD4LDH5"/>
<feature type="transmembrane region" description="Helical" evidence="2">
    <location>
        <begin position="152"/>
        <end position="173"/>
    </location>
</feature>
<keyword evidence="2" id="KW-1133">Transmembrane helix</keyword>
<feature type="transmembrane region" description="Helical" evidence="2">
    <location>
        <begin position="103"/>
        <end position="125"/>
    </location>
</feature>
<dbReference type="InterPro" id="IPR022127">
    <property type="entry name" value="STIMATE/YPL162C"/>
</dbReference>
<evidence type="ECO:0000313" key="3">
    <source>
        <dbReference type="EMBL" id="KAH8989741.1"/>
    </source>
</evidence>
<evidence type="ECO:0000313" key="4">
    <source>
        <dbReference type="Proteomes" id="UP001201163"/>
    </source>
</evidence>
<protein>
    <submittedName>
        <fullName evidence="3">Vacuolar membrane protein-domain-containing protein</fullName>
    </submittedName>
</protein>
<dbReference type="PANTHER" id="PTHR31735">
    <property type="entry name" value="VACUOLAR MEMBRANE PROTEIN YPL162C"/>
    <property type="match status" value="1"/>
</dbReference>
<feature type="transmembrane region" description="Helical" evidence="2">
    <location>
        <begin position="33"/>
        <end position="54"/>
    </location>
</feature>
<feature type="compositionally biased region" description="Acidic residues" evidence="1">
    <location>
        <begin position="248"/>
        <end position="258"/>
    </location>
</feature>
<evidence type="ECO:0000256" key="1">
    <source>
        <dbReference type="SAM" id="MobiDB-lite"/>
    </source>
</evidence>
<dbReference type="PANTHER" id="PTHR31735:SF1">
    <property type="entry name" value="VACUOLAR MEMBRANE PROTEIN YPL162C"/>
    <property type="match status" value="1"/>
</dbReference>
<accession>A0AAD4LDH5</accession>
<dbReference type="GO" id="GO:0016020">
    <property type="term" value="C:membrane"/>
    <property type="evidence" value="ECO:0007669"/>
    <property type="project" value="TreeGrafter"/>
</dbReference>